<dbReference type="AlphaFoldDB" id="A0A0T9L9Q4"/>
<feature type="compositionally biased region" description="Basic and acidic residues" evidence="1">
    <location>
        <begin position="30"/>
        <end position="40"/>
    </location>
</feature>
<evidence type="ECO:0000313" key="3">
    <source>
        <dbReference type="Proteomes" id="UP000045824"/>
    </source>
</evidence>
<evidence type="ECO:0000313" key="2">
    <source>
        <dbReference type="EMBL" id="CNE71141.1"/>
    </source>
</evidence>
<evidence type="ECO:0000256" key="1">
    <source>
        <dbReference type="SAM" id="MobiDB-lite"/>
    </source>
</evidence>
<reference evidence="2 3" key="1">
    <citation type="submission" date="2015-03" db="EMBL/GenBank/DDBJ databases">
        <authorList>
            <person name="Murphy D."/>
        </authorList>
    </citation>
    <scope>NUCLEOTIDE SEQUENCE [LARGE SCALE GENOMIC DNA]</scope>
    <source>
        <strain evidence="2 3">FCF326</strain>
    </source>
</reference>
<gene>
    <name evidence="2" type="ORF">ERS008491_02049</name>
</gene>
<sequence length="190" mass="21295">MNNIEELKRFIYSATVTSGSGSQSFYIDAKSREEADKRAANNESDGMYADDSEVTDLDALEYEDETTVDDFGDFPLISREQSLITQLEAVQKERDDLLNQEFQQRLANAEHQLYMKDLAIHNIKASRKAQFRKRLAAEAALSAANEKLSKPVVLPEVVVVNISGKYPIEVMYASKVKTFLKAAGFTVEGE</sequence>
<accession>A0A0T9L9Q4</accession>
<dbReference type="RefSeq" id="WP_050119386.1">
    <property type="nucleotide sequence ID" value="NZ_CAWMAB010000007.1"/>
</dbReference>
<organism evidence="2 3">
    <name type="scientific">Yersinia kristensenii</name>
    <dbReference type="NCBI Taxonomy" id="28152"/>
    <lineage>
        <taxon>Bacteria</taxon>
        <taxon>Pseudomonadati</taxon>
        <taxon>Pseudomonadota</taxon>
        <taxon>Gammaproteobacteria</taxon>
        <taxon>Enterobacterales</taxon>
        <taxon>Yersiniaceae</taxon>
        <taxon>Yersinia</taxon>
    </lineage>
</organism>
<feature type="region of interest" description="Disordered" evidence="1">
    <location>
        <begin position="30"/>
        <end position="51"/>
    </location>
</feature>
<dbReference type="EMBL" id="CPYI01000007">
    <property type="protein sequence ID" value="CNE71141.1"/>
    <property type="molecule type" value="Genomic_DNA"/>
</dbReference>
<protein>
    <submittedName>
        <fullName evidence="2">Uncharacterized protein</fullName>
    </submittedName>
</protein>
<dbReference type="Proteomes" id="UP000045824">
    <property type="component" value="Unassembled WGS sequence"/>
</dbReference>
<proteinExistence type="predicted"/>
<name>A0A0T9L9Q4_YERKR</name>